<reference evidence="1" key="1">
    <citation type="journal article" date="2014" name="Front. Microbiol.">
        <title>High frequency of phylogenetically diverse reductive dehalogenase-homologous genes in deep subseafloor sedimentary metagenomes.</title>
        <authorList>
            <person name="Kawai M."/>
            <person name="Futagami T."/>
            <person name="Toyoda A."/>
            <person name="Takaki Y."/>
            <person name="Nishi S."/>
            <person name="Hori S."/>
            <person name="Arai W."/>
            <person name="Tsubouchi T."/>
            <person name="Morono Y."/>
            <person name="Uchiyama I."/>
            <person name="Ito T."/>
            <person name="Fujiyama A."/>
            <person name="Inagaki F."/>
            <person name="Takami H."/>
        </authorList>
    </citation>
    <scope>NUCLEOTIDE SEQUENCE</scope>
    <source>
        <strain evidence="1">Expedition CK06-06</strain>
    </source>
</reference>
<comment type="caution">
    <text evidence="1">The sequence shown here is derived from an EMBL/GenBank/DDBJ whole genome shotgun (WGS) entry which is preliminary data.</text>
</comment>
<proteinExistence type="predicted"/>
<protein>
    <submittedName>
        <fullName evidence="1">Uncharacterized protein</fullName>
    </submittedName>
</protein>
<organism evidence="1">
    <name type="scientific">marine sediment metagenome</name>
    <dbReference type="NCBI Taxonomy" id="412755"/>
    <lineage>
        <taxon>unclassified sequences</taxon>
        <taxon>metagenomes</taxon>
        <taxon>ecological metagenomes</taxon>
    </lineage>
</organism>
<dbReference type="EMBL" id="BARS01004786">
    <property type="protein sequence ID" value="GAF83388.1"/>
    <property type="molecule type" value="Genomic_DNA"/>
</dbReference>
<evidence type="ECO:0000313" key="1">
    <source>
        <dbReference type="EMBL" id="GAF83388.1"/>
    </source>
</evidence>
<name>X0SQK5_9ZZZZ</name>
<dbReference type="AlphaFoldDB" id="X0SQK5"/>
<accession>X0SQK5</accession>
<gene>
    <name evidence="1" type="ORF">S01H1_09359</name>
</gene>
<sequence length="151" mass="17339">MERIIKYIAHDGREFLDGQACLDYEADGKEIDEIMSLLHPIPEDDGCNFVNGHGFIQHERAVFMKARRALLEKAKEFIDMHWIQESIDDETVHPSWAGRIIGESPHRYLVSAWQRISCVDKQFREWGQSFFAGSSAGEQICLNAQQTGELK</sequence>